<feature type="domain" description="Glycosyl hydrolase family 31 C-terminal" evidence="4">
    <location>
        <begin position="583"/>
        <end position="668"/>
    </location>
</feature>
<dbReference type="Pfam" id="PF21365">
    <property type="entry name" value="Glyco_hydro_31_3rd"/>
    <property type="match status" value="1"/>
</dbReference>
<proteinExistence type="inferred from homology"/>
<name>A0A0E3UTP5_9FUSO</name>
<dbReference type="CDD" id="cd14752">
    <property type="entry name" value="GH31_N"/>
    <property type="match status" value="1"/>
</dbReference>
<dbReference type="SUPFAM" id="SSF51445">
    <property type="entry name" value="(Trans)glycosidases"/>
    <property type="match status" value="1"/>
</dbReference>
<accession>A0A0E3UTP5</accession>
<evidence type="ECO:0000256" key="1">
    <source>
        <dbReference type="ARBA" id="ARBA00007806"/>
    </source>
</evidence>
<keyword evidence="6" id="KW-1185">Reference proteome</keyword>
<reference evidence="5 6" key="1">
    <citation type="journal article" date="2012" name="BMC Genomics">
        <title>Genomic sequence analysis and characterization of Sneathia amnii sp. nov.</title>
        <authorList>
            <consortium name="Vaginal Microbiome Consortium (additional members)"/>
            <person name="Harwich M.D.Jr."/>
            <person name="Serrano M.G."/>
            <person name="Fettweis J.M."/>
            <person name="Alves J.M."/>
            <person name="Reimers M.A."/>
            <person name="Buck G.A."/>
            <person name="Jefferson K.K."/>
        </authorList>
    </citation>
    <scope>NUCLEOTIDE SEQUENCE [LARGE SCALE GENOMIC DNA]</scope>
    <source>
        <strain evidence="5 6">SN35</strain>
    </source>
</reference>
<dbReference type="Gene3D" id="2.60.40.1760">
    <property type="entry name" value="glycosyl hydrolase (family 31)"/>
    <property type="match status" value="1"/>
</dbReference>
<dbReference type="InterPro" id="IPR048395">
    <property type="entry name" value="Glyco_hydro_31_C"/>
</dbReference>
<dbReference type="InterPro" id="IPR051816">
    <property type="entry name" value="Glycosyl_Hydrolase_31"/>
</dbReference>
<evidence type="ECO:0000259" key="4">
    <source>
        <dbReference type="Pfam" id="PF21365"/>
    </source>
</evidence>
<feature type="domain" description="Glycoside hydrolase family 31 TIM barrel" evidence="3">
    <location>
        <begin position="252"/>
        <end position="574"/>
    </location>
</feature>
<comment type="similarity">
    <text evidence="1 2">Belongs to the glycosyl hydrolase 31 family.</text>
</comment>
<dbReference type="KEGG" id="sns:VC03_02160"/>
<dbReference type="Gene3D" id="2.60.40.1180">
    <property type="entry name" value="Golgi alpha-mannosidase II"/>
    <property type="match status" value="1"/>
</dbReference>
<dbReference type="GO" id="GO:0004553">
    <property type="term" value="F:hydrolase activity, hydrolyzing O-glycosyl compounds"/>
    <property type="evidence" value="ECO:0007669"/>
    <property type="project" value="InterPro"/>
</dbReference>
<dbReference type="AlphaFoldDB" id="A0A0E3UTP5"/>
<dbReference type="SUPFAM" id="SSF51011">
    <property type="entry name" value="Glycosyl hydrolase domain"/>
    <property type="match status" value="1"/>
</dbReference>
<dbReference type="SUPFAM" id="SSF74650">
    <property type="entry name" value="Galactose mutarotase-like"/>
    <property type="match status" value="1"/>
</dbReference>
<dbReference type="Gene3D" id="3.20.20.80">
    <property type="entry name" value="Glycosidases"/>
    <property type="match status" value="1"/>
</dbReference>
<dbReference type="Proteomes" id="UP000033103">
    <property type="component" value="Chromosome"/>
</dbReference>
<dbReference type="OrthoDB" id="176168at2"/>
<dbReference type="GO" id="GO:0030246">
    <property type="term" value="F:carbohydrate binding"/>
    <property type="evidence" value="ECO:0007669"/>
    <property type="project" value="InterPro"/>
</dbReference>
<sequence>MNKQNRYKISNNSFSAINDKEILIVEEWGVDAIRVYSSPKNKKIKNEFGIKELKKNENSNFKIIQNGDIIEFINGNLKVEYKDNKLFFYNKNQLILEEYSRKQSNVRRTIGIDDDVKIEYKPSYSLNISPREFKKNYKDSFESIQLFETDINEKIFGMGSYAEENLNKNLGMYELMQRNSQTTIPFYISNKNYGFLWNGSSIGNVSFNKNYKKWVNNNTECIDYVVIVGENPKDIIEKYTFMVGRAPIIKKELLGLWQSKLRYQTTNEVESIYNEYLNRKIKPSVIVIDYFHWTEDGNFEFDDNYWKDIDKLSKKMKETNTELMVSVWPTVSKNSKYYNYYKNNKMLLEPRDNKSKIFDNKDILDFYNDETKKFVSNLLTNNYKTKNIKLFWADQAEPEMNIYEQREYNTSKGNFEKMANRYPYEYLMTIPREEGYPVLIRSAWFNSQKEGSLVWSGDIDSSFKSLREQIQILISMGLSGISWSTTDIAGFHSGDSTTQKFKELMIRWFQFAVFSPVLRMHGDRQPHSQKIGKTGGGVRTSGSSNEIWSFGTEVERILTKYIRIREKLVDYIFKLYEESTNFGYPISRSLFFEFPNDKKAWDDRLSYMFGSDLLISPVIDFEMKKMKVYLPDGNDWINVFNNKVYKGGKDYIIEFSLETLPVFCKKDSYLAKKINYIFN</sequence>
<keyword evidence="2" id="KW-0326">Glycosidase</keyword>
<organism evidence="5 6">
    <name type="scientific">Sneathia vaginalis</name>
    <dbReference type="NCBI Taxonomy" id="187101"/>
    <lineage>
        <taxon>Bacteria</taxon>
        <taxon>Fusobacteriati</taxon>
        <taxon>Fusobacteriota</taxon>
        <taxon>Fusobacteriia</taxon>
        <taxon>Fusobacteriales</taxon>
        <taxon>Leptotrichiaceae</taxon>
        <taxon>Sneathia</taxon>
    </lineage>
</organism>
<dbReference type="PATRIC" id="fig|1069640.6.peg.412"/>
<evidence type="ECO:0000313" key="5">
    <source>
        <dbReference type="EMBL" id="AKC95354.1"/>
    </source>
</evidence>
<dbReference type="EMBL" id="CP011280">
    <property type="protein sequence ID" value="AKC95354.1"/>
    <property type="molecule type" value="Genomic_DNA"/>
</dbReference>
<dbReference type="STRING" id="187101.VC03_02160"/>
<evidence type="ECO:0000256" key="2">
    <source>
        <dbReference type="RuleBase" id="RU361185"/>
    </source>
</evidence>
<evidence type="ECO:0000313" key="6">
    <source>
        <dbReference type="Proteomes" id="UP000033103"/>
    </source>
</evidence>
<dbReference type="GO" id="GO:0005975">
    <property type="term" value="P:carbohydrate metabolic process"/>
    <property type="evidence" value="ECO:0007669"/>
    <property type="project" value="InterPro"/>
</dbReference>
<dbReference type="InterPro" id="IPR000322">
    <property type="entry name" value="Glyco_hydro_31_TIM"/>
</dbReference>
<dbReference type="PANTHER" id="PTHR43863">
    <property type="entry name" value="HYDROLASE, PUTATIVE (AFU_ORTHOLOGUE AFUA_1G03140)-RELATED"/>
    <property type="match status" value="1"/>
</dbReference>
<keyword evidence="2 5" id="KW-0378">Hydrolase</keyword>
<dbReference type="Pfam" id="PF01055">
    <property type="entry name" value="Glyco_hydro_31_2nd"/>
    <property type="match status" value="1"/>
</dbReference>
<evidence type="ECO:0000259" key="3">
    <source>
        <dbReference type="Pfam" id="PF01055"/>
    </source>
</evidence>
<dbReference type="InterPro" id="IPR017853">
    <property type="entry name" value="GH"/>
</dbReference>
<dbReference type="PANTHER" id="PTHR43863:SF2">
    <property type="entry name" value="MALTASE-GLUCOAMYLASE"/>
    <property type="match status" value="1"/>
</dbReference>
<dbReference type="InterPro" id="IPR011013">
    <property type="entry name" value="Gal_mutarotase_sf_dom"/>
</dbReference>
<dbReference type="InterPro" id="IPR013780">
    <property type="entry name" value="Glyco_hydro_b"/>
</dbReference>
<dbReference type="HOGENOM" id="CLU_000631_7_3_0"/>
<dbReference type="RefSeq" id="WP_046328460.1">
    <property type="nucleotide sequence ID" value="NZ_CP011280.1"/>
</dbReference>
<gene>
    <name evidence="5" type="ORF">VC03_02160</name>
</gene>
<protein>
    <submittedName>
        <fullName evidence="5">Glycosyl hydrolase family 31</fullName>
    </submittedName>
</protein>